<comment type="caution">
    <text evidence="2">The sequence shown here is derived from an EMBL/GenBank/DDBJ whole genome shotgun (WGS) entry which is preliminary data.</text>
</comment>
<dbReference type="Pfam" id="PF20254">
    <property type="entry name" value="DMFA2_C"/>
    <property type="match status" value="1"/>
</dbReference>
<evidence type="ECO:0000313" key="2">
    <source>
        <dbReference type="EMBL" id="MDQ0473665.1"/>
    </source>
</evidence>
<proteinExistence type="predicted"/>
<gene>
    <name evidence="2" type="ORF">QO011_006701</name>
</gene>
<accession>A0ABU0JH89</accession>
<dbReference type="SUPFAM" id="SSF49899">
    <property type="entry name" value="Concanavalin A-like lectins/glucanases"/>
    <property type="match status" value="1"/>
</dbReference>
<protein>
    <submittedName>
        <fullName evidence="2">N,N-dimethylformamidase</fullName>
        <ecNumber evidence="2">3.5.1.56</ecNumber>
    </submittedName>
</protein>
<reference evidence="2 3" key="1">
    <citation type="submission" date="2023-07" db="EMBL/GenBank/DDBJ databases">
        <title>Genomic Encyclopedia of Type Strains, Phase IV (KMG-IV): sequencing the most valuable type-strain genomes for metagenomic binning, comparative biology and taxonomic classification.</title>
        <authorList>
            <person name="Goeker M."/>
        </authorList>
    </citation>
    <scope>NUCLEOTIDE SEQUENCE [LARGE SCALE GENOMIC DNA]</scope>
    <source>
        <strain evidence="2 3">DSM 19619</strain>
    </source>
</reference>
<dbReference type="InterPro" id="IPR013320">
    <property type="entry name" value="ConA-like_dom_sf"/>
</dbReference>
<dbReference type="EC" id="3.5.1.56" evidence="2"/>
<dbReference type="InterPro" id="IPR046540">
    <property type="entry name" value="DMFA2_C"/>
</dbReference>
<dbReference type="SUPFAM" id="SSF52317">
    <property type="entry name" value="Class I glutamine amidotransferase-like"/>
    <property type="match status" value="1"/>
</dbReference>
<dbReference type="RefSeq" id="WP_307282233.1">
    <property type="nucleotide sequence ID" value="NZ_JAUSVX010000017.1"/>
</dbReference>
<dbReference type="InterPro" id="IPR029062">
    <property type="entry name" value="Class_I_gatase-like"/>
</dbReference>
<dbReference type="GO" id="GO:0050116">
    <property type="term" value="F:N,N-dimethylformamidase activity"/>
    <property type="evidence" value="ECO:0007669"/>
    <property type="project" value="UniProtKB-EC"/>
</dbReference>
<evidence type="ECO:0000259" key="1">
    <source>
        <dbReference type="Pfam" id="PF20254"/>
    </source>
</evidence>
<feature type="domain" description="N,N-dimethylformamidase beta subunit-like C-terminal" evidence="1">
    <location>
        <begin position="292"/>
        <end position="719"/>
    </location>
</feature>
<name>A0ABU0JH89_9HYPH</name>
<dbReference type="EMBL" id="JAUSVX010000017">
    <property type="protein sequence ID" value="MDQ0473665.1"/>
    <property type="molecule type" value="Genomic_DNA"/>
</dbReference>
<keyword evidence="3" id="KW-1185">Reference proteome</keyword>
<evidence type="ECO:0000313" key="3">
    <source>
        <dbReference type="Proteomes" id="UP001242480"/>
    </source>
</evidence>
<dbReference type="Proteomes" id="UP001242480">
    <property type="component" value="Unassembled WGS sequence"/>
</dbReference>
<keyword evidence="2" id="KW-0378">Hydrolase</keyword>
<organism evidence="2 3">
    <name type="scientific">Labrys wisconsinensis</name>
    <dbReference type="NCBI Taxonomy" id="425677"/>
    <lineage>
        <taxon>Bacteria</taxon>
        <taxon>Pseudomonadati</taxon>
        <taxon>Pseudomonadota</taxon>
        <taxon>Alphaproteobacteria</taxon>
        <taxon>Hyphomicrobiales</taxon>
        <taxon>Xanthobacteraceae</taxon>
        <taxon>Labrys</taxon>
    </lineage>
</organism>
<sequence length="745" mass="79585">MIEILGYPDRLSARPGQTIAFKVSCEAGAASYRADIVRLVCGDDRPDGPGFKEVLVADAAVNGAYPGRIQPIDCGSYARVAPVPALDVASFTLAALVWPTLPGVGEQTILARWLGSAAEGEGYALVLDETGRLCLRLGAGGRHWRLATVRPVDERRWYRIMASFDARSCEAVVHAEPLEPAWNDPALVPARATSPFAPAVPAAAPFTMAAHVAPAPTEGLFGAGHYNGKIEAPRLLDRVVAPGGLAGLIAQPPLGTGGGLVAAWDFSIGIPTATVRDLGPAGLHGTCVNLPTRAVTGHGWTGDVVSWRKAPGQYGAIHFHEDDLYDCRWQTDFAWEIPQGLKSGIYAARLRCGDSGEDYVPFFVLPPRGSVTAPVAFLASTATYLAYANSHDAYDDPLAERAHGTASVLAPSDLFLMERRDYGLSVYDHHRDGSGSCWTSRLRPILNMRPKRALWSLNADLHIIDWLEATGRDYDVIDDETLHAEGAALLAPYACIMTGAHPEYTSAAMMHALAGYTRDGGRLMYLGGNGFYWRVNWHPELPAAMEIRRGVTGSIWLARAGETHLASTGEPSTQWRNSGYAPQRLAGIGFISEGFDIGSYYRRQPASRDPRAAFVFEGVEEEIIGDFGVFGGAAALELDIVNPEVGTPRHALVLASSEGHSNIYVFAAGEGGGNFPGSDGIECPDIRADMVFFETAGGGAVFSTGSIGWAGSLAHRGYDNNVSRITRNVLARFIDPTPFPGGSAA</sequence>